<feature type="compositionally biased region" description="Polar residues" evidence="10">
    <location>
        <begin position="480"/>
        <end position="511"/>
    </location>
</feature>
<dbReference type="PANTHER" id="PTHR46077:SF1">
    <property type="entry name" value="TOP1 BINDING ARGININE_SERINE RICH PROTEIN, E3 UBIQUITIN LIGASE"/>
    <property type="match status" value="1"/>
</dbReference>
<comment type="catalytic activity">
    <reaction evidence="1">
        <text>S-ubiquitinyl-[E2 ubiquitin-conjugating enzyme]-L-cysteine + [acceptor protein]-L-lysine = [E2 ubiquitin-conjugating enzyme]-L-cysteine + N(6)-ubiquitinyl-[acceptor protein]-L-lysine.</text>
        <dbReference type="EC" id="2.3.2.27"/>
    </reaction>
</comment>
<dbReference type="GO" id="GO:0006513">
    <property type="term" value="P:protein monoubiquitination"/>
    <property type="evidence" value="ECO:0007669"/>
    <property type="project" value="TreeGrafter"/>
</dbReference>
<keyword evidence="8" id="KW-0804">Transcription</keyword>
<dbReference type="PROSITE" id="PS00518">
    <property type="entry name" value="ZF_RING_1"/>
    <property type="match status" value="1"/>
</dbReference>
<gene>
    <name evidence="12" type="ORF">EIP91_003330</name>
</gene>
<feature type="region of interest" description="Disordered" evidence="10">
    <location>
        <begin position="599"/>
        <end position="643"/>
    </location>
</feature>
<evidence type="ECO:0000256" key="2">
    <source>
        <dbReference type="ARBA" id="ARBA00012483"/>
    </source>
</evidence>
<dbReference type="PANTHER" id="PTHR46077">
    <property type="entry name" value="E3 UBIQUITIN-PROTEIN LIGASE TOPORS"/>
    <property type="match status" value="1"/>
</dbReference>
<evidence type="ECO:0000256" key="7">
    <source>
        <dbReference type="ARBA" id="ARBA00023015"/>
    </source>
</evidence>
<evidence type="ECO:0000256" key="4">
    <source>
        <dbReference type="ARBA" id="ARBA00022723"/>
    </source>
</evidence>
<evidence type="ECO:0000256" key="8">
    <source>
        <dbReference type="ARBA" id="ARBA00023163"/>
    </source>
</evidence>
<evidence type="ECO:0000256" key="5">
    <source>
        <dbReference type="ARBA" id="ARBA00022771"/>
    </source>
</evidence>
<feature type="domain" description="RING-type" evidence="11">
    <location>
        <begin position="44"/>
        <end position="83"/>
    </location>
</feature>
<evidence type="ECO:0000313" key="13">
    <source>
        <dbReference type="Proteomes" id="UP000292702"/>
    </source>
</evidence>
<feature type="compositionally biased region" description="Low complexity" evidence="10">
    <location>
        <begin position="609"/>
        <end position="629"/>
    </location>
</feature>
<dbReference type="InterPro" id="IPR013083">
    <property type="entry name" value="Znf_RING/FYVE/PHD"/>
</dbReference>
<proteinExistence type="predicted"/>
<feature type="compositionally biased region" description="Polar residues" evidence="10">
    <location>
        <begin position="521"/>
        <end position="531"/>
    </location>
</feature>
<dbReference type="OrthoDB" id="21204at2759"/>
<feature type="compositionally biased region" description="Polar residues" evidence="10">
    <location>
        <begin position="557"/>
        <end position="584"/>
    </location>
</feature>
<comment type="caution">
    <text evidence="12">The sequence shown here is derived from an EMBL/GenBank/DDBJ whole genome shotgun (WGS) entry which is preliminary data.</text>
</comment>
<dbReference type="GO" id="GO:0008270">
    <property type="term" value="F:zinc ion binding"/>
    <property type="evidence" value="ECO:0007669"/>
    <property type="project" value="UniProtKB-KW"/>
</dbReference>
<dbReference type="GO" id="GO:0000209">
    <property type="term" value="P:protein polyubiquitination"/>
    <property type="evidence" value="ECO:0007669"/>
    <property type="project" value="TreeGrafter"/>
</dbReference>
<keyword evidence="13" id="KW-1185">Reference proteome</keyword>
<evidence type="ECO:0000313" key="12">
    <source>
        <dbReference type="EMBL" id="TCD65009.1"/>
    </source>
</evidence>
<dbReference type="SUPFAM" id="SSF57850">
    <property type="entry name" value="RING/U-box"/>
    <property type="match status" value="1"/>
</dbReference>
<dbReference type="STRING" id="92696.A0A4R0RJ65"/>
<dbReference type="InterPro" id="IPR001841">
    <property type="entry name" value="Znf_RING"/>
</dbReference>
<reference evidence="12 13" key="1">
    <citation type="submission" date="2018-11" db="EMBL/GenBank/DDBJ databases">
        <title>Genome assembly of Steccherinum ochraceum LE-BIN_3174, the white-rot fungus of the Steccherinaceae family (The Residual Polyporoid clade, Polyporales, Basidiomycota).</title>
        <authorList>
            <person name="Fedorova T.V."/>
            <person name="Glazunova O.A."/>
            <person name="Landesman E.O."/>
            <person name="Moiseenko K.V."/>
            <person name="Psurtseva N.V."/>
            <person name="Savinova O.S."/>
            <person name="Shakhova N.V."/>
            <person name="Tyazhelova T.V."/>
            <person name="Vasina D.V."/>
        </authorList>
    </citation>
    <scope>NUCLEOTIDE SEQUENCE [LARGE SCALE GENOMIC DNA]</scope>
    <source>
        <strain evidence="12 13">LE-BIN_3174</strain>
    </source>
</reference>
<protein>
    <recommendedName>
        <fullName evidence="2">RING-type E3 ubiquitin transferase</fullName>
        <ecNumber evidence="2">2.3.2.27</ecNumber>
    </recommendedName>
</protein>
<evidence type="ECO:0000256" key="1">
    <source>
        <dbReference type="ARBA" id="ARBA00000900"/>
    </source>
</evidence>
<keyword evidence="7" id="KW-0805">Transcription regulation</keyword>
<dbReference type="EC" id="2.3.2.27" evidence="2"/>
<dbReference type="GO" id="GO:0061630">
    <property type="term" value="F:ubiquitin protein ligase activity"/>
    <property type="evidence" value="ECO:0007669"/>
    <property type="project" value="UniProtKB-EC"/>
</dbReference>
<evidence type="ECO:0000256" key="3">
    <source>
        <dbReference type="ARBA" id="ARBA00022679"/>
    </source>
</evidence>
<feature type="compositionally biased region" description="Polar residues" evidence="10">
    <location>
        <begin position="461"/>
        <end position="471"/>
    </location>
</feature>
<feature type="region of interest" description="Disordered" evidence="10">
    <location>
        <begin position="460"/>
        <end position="584"/>
    </location>
</feature>
<keyword evidence="5 9" id="KW-0863">Zinc-finger</keyword>
<dbReference type="EMBL" id="RWJN01000203">
    <property type="protein sequence ID" value="TCD65009.1"/>
    <property type="molecule type" value="Genomic_DNA"/>
</dbReference>
<dbReference type="InterPro" id="IPR017907">
    <property type="entry name" value="Znf_RING_CS"/>
</dbReference>
<dbReference type="AlphaFoldDB" id="A0A4R0RJ65"/>
<accession>A0A4R0RJ65</accession>
<evidence type="ECO:0000259" key="11">
    <source>
        <dbReference type="PROSITE" id="PS50089"/>
    </source>
</evidence>
<dbReference type="Gene3D" id="3.30.40.10">
    <property type="entry name" value="Zinc/RING finger domain, C3HC4 (zinc finger)"/>
    <property type="match status" value="1"/>
</dbReference>
<sequence length="656" mass="71563">MTARSPTSSLPSKRIKLEAEDEVLVGQPMESGGDEDPEVDGDHCSICLQNIEDRTLIPTCSHEFCFECLLVWTGQSRRCPLCSRDVGEYLIHHIRSKYDFQKHYLPPLPIRRTRREVQWGRNNRRAQERQAAAIDDLDRAIDRRRWVYRHRLYAKHVASNAFTRYRPFPTPTQFAANPDLITRATIFVRRELRVWGGLDVEFLTTFTISLMKSLDIRSESAVKLLAEFLDMDTERDLQAGGSSPDPRANAEHFAHGGGTATTEVTSHLPTRARLRTYSPEHGIPDRAASAPVADGAAAQLFTSAAEDVTGEGSRNNRDAHRRAVPTDLKGKGRAFPDDVGLGALSYGSVPMRSCSSAQDLAARESGYSSHATCVIDHRLPPLHNDDLPTSVLDNSDGSFAVAPVAKHRPKVADDALSSVRAHIHDRRVTQGDAPQRYSAPVEQMAELSIKGAARHLASYPSVASNRMTDNSSSKRKTRGTDPSTPSLLQRLSDPRPSTSSEVNSVQTTCSAADTRGAVKDQYSSSRCSSEVPSGPHATSAEITGDMDRTMTPPATMETASTLQSPSTPLGSDTSSTSFTNGKTSSATDLRARLFSKLEEEKRHQQTDPLILGISGPSTSISGSSTNPSPFSAEISSAVTGPRQKKVCAVRRDFAQG</sequence>
<dbReference type="Proteomes" id="UP000292702">
    <property type="component" value="Unassembled WGS sequence"/>
</dbReference>
<evidence type="ECO:0000256" key="10">
    <source>
        <dbReference type="SAM" id="MobiDB-lite"/>
    </source>
</evidence>
<dbReference type="Pfam" id="PF13639">
    <property type="entry name" value="zf-RING_2"/>
    <property type="match status" value="1"/>
</dbReference>
<dbReference type="SMART" id="SM00184">
    <property type="entry name" value="RING"/>
    <property type="match status" value="1"/>
</dbReference>
<dbReference type="PROSITE" id="PS50089">
    <property type="entry name" value="ZF_RING_2"/>
    <property type="match status" value="1"/>
</dbReference>
<organism evidence="12 13">
    <name type="scientific">Steccherinum ochraceum</name>
    <dbReference type="NCBI Taxonomy" id="92696"/>
    <lineage>
        <taxon>Eukaryota</taxon>
        <taxon>Fungi</taxon>
        <taxon>Dikarya</taxon>
        <taxon>Basidiomycota</taxon>
        <taxon>Agaricomycotina</taxon>
        <taxon>Agaricomycetes</taxon>
        <taxon>Polyporales</taxon>
        <taxon>Steccherinaceae</taxon>
        <taxon>Steccherinum</taxon>
    </lineage>
</organism>
<evidence type="ECO:0000256" key="6">
    <source>
        <dbReference type="ARBA" id="ARBA00022833"/>
    </source>
</evidence>
<keyword evidence="3" id="KW-0808">Transferase</keyword>
<keyword evidence="4" id="KW-0479">Metal-binding</keyword>
<evidence type="ECO:0000256" key="9">
    <source>
        <dbReference type="PROSITE-ProRule" id="PRU00175"/>
    </source>
</evidence>
<name>A0A4R0RJ65_9APHY</name>
<keyword evidence="6" id="KW-0862">Zinc</keyword>